<dbReference type="PANTHER" id="PTHR46060">
    <property type="entry name" value="MARINER MOS1 TRANSPOSASE-LIKE PROTEIN"/>
    <property type="match status" value="1"/>
</dbReference>
<accession>A0A8X6S2M4</accession>
<dbReference type="AlphaFoldDB" id="A0A8X6S2M4"/>
<dbReference type="Proteomes" id="UP000887159">
    <property type="component" value="Unassembled WGS sequence"/>
</dbReference>
<organism evidence="1 2">
    <name type="scientific">Trichonephila clavipes</name>
    <name type="common">Golden silk orbweaver</name>
    <name type="synonym">Nephila clavipes</name>
    <dbReference type="NCBI Taxonomy" id="2585209"/>
    <lineage>
        <taxon>Eukaryota</taxon>
        <taxon>Metazoa</taxon>
        <taxon>Ecdysozoa</taxon>
        <taxon>Arthropoda</taxon>
        <taxon>Chelicerata</taxon>
        <taxon>Arachnida</taxon>
        <taxon>Araneae</taxon>
        <taxon>Araneomorphae</taxon>
        <taxon>Entelegynae</taxon>
        <taxon>Araneoidea</taxon>
        <taxon>Nephilidae</taxon>
        <taxon>Trichonephila</taxon>
    </lineage>
</organism>
<name>A0A8X6S2M4_TRICX</name>
<evidence type="ECO:0000313" key="1">
    <source>
        <dbReference type="EMBL" id="GFY01797.1"/>
    </source>
</evidence>
<dbReference type="InterPro" id="IPR052709">
    <property type="entry name" value="Transposase-MT_Hybrid"/>
</dbReference>
<dbReference type="PANTHER" id="PTHR46060:SF1">
    <property type="entry name" value="MARINER MOS1 TRANSPOSASE-LIKE PROTEIN"/>
    <property type="match status" value="1"/>
</dbReference>
<keyword evidence="2" id="KW-1185">Reference proteome</keyword>
<sequence>MDHLIFNHGQMTWTTPELAPPSPNYTTPTGGRFTCYVDVGLERCLSNKAAYNWLKKFPQGRFKIVDEDRSGRPVLIATKSTEQQVEGLILADRRVTINSIATAIGCFHGLACSLMHDRLNFQKVCKQHLGGKQFADDDDVEHKDLQRMKQKPKEFYAAKIGTMIKR</sequence>
<gene>
    <name evidence="1" type="primary">B7P43_G05833</name>
    <name evidence="1" type="ORF">TNCV_1467891</name>
</gene>
<protein>
    <submittedName>
        <fullName evidence="1">Uncharacterized protein</fullName>
    </submittedName>
</protein>
<evidence type="ECO:0000313" key="2">
    <source>
        <dbReference type="Proteomes" id="UP000887159"/>
    </source>
</evidence>
<reference evidence="1" key="1">
    <citation type="submission" date="2020-08" db="EMBL/GenBank/DDBJ databases">
        <title>Multicomponent nature underlies the extraordinary mechanical properties of spider dragline silk.</title>
        <authorList>
            <person name="Kono N."/>
            <person name="Nakamura H."/>
            <person name="Mori M."/>
            <person name="Yoshida Y."/>
            <person name="Ohtoshi R."/>
            <person name="Malay A.D."/>
            <person name="Moran D.A.P."/>
            <person name="Tomita M."/>
            <person name="Numata K."/>
            <person name="Arakawa K."/>
        </authorList>
    </citation>
    <scope>NUCLEOTIDE SEQUENCE</scope>
</reference>
<proteinExistence type="predicted"/>
<comment type="caution">
    <text evidence="1">The sequence shown here is derived from an EMBL/GenBank/DDBJ whole genome shotgun (WGS) entry which is preliminary data.</text>
</comment>
<dbReference type="EMBL" id="BMAU01021230">
    <property type="protein sequence ID" value="GFY01797.1"/>
    <property type="molecule type" value="Genomic_DNA"/>
</dbReference>